<accession>A0A1Y6CIC6</accession>
<evidence type="ECO:0000256" key="5">
    <source>
        <dbReference type="ARBA" id="ARBA00023163"/>
    </source>
</evidence>
<feature type="modified residue" description="4-aspartylphosphate" evidence="6">
    <location>
        <position position="56"/>
    </location>
</feature>
<evidence type="ECO:0000256" key="4">
    <source>
        <dbReference type="ARBA" id="ARBA00023125"/>
    </source>
</evidence>
<dbReference type="STRING" id="1513793.SAMN06296036_11837"/>
<dbReference type="SMART" id="SM00448">
    <property type="entry name" value="REC"/>
    <property type="match status" value="1"/>
</dbReference>
<dbReference type="InterPro" id="IPR001789">
    <property type="entry name" value="Sig_transdc_resp-reg_receiver"/>
</dbReference>
<reference evidence="9" key="1">
    <citation type="submission" date="2017-04" db="EMBL/GenBank/DDBJ databases">
        <authorList>
            <person name="Varghese N."/>
            <person name="Submissions S."/>
        </authorList>
    </citation>
    <scope>NUCLEOTIDE SEQUENCE [LARGE SCALE GENOMIC DNA]</scope>
    <source>
        <strain evidence="9">RKEM611</strain>
    </source>
</reference>
<dbReference type="GO" id="GO:0032993">
    <property type="term" value="C:protein-DNA complex"/>
    <property type="evidence" value="ECO:0007669"/>
    <property type="project" value="TreeGrafter"/>
</dbReference>
<keyword evidence="2" id="KW-0902">Two-component regulatory system</keyword>
<evidence type="ECO:0000256" key="1">
    <source>
        <dbReference type="ARBA" id="ARBA00022553"/>
    </source>
</evidence>
<evidence type="ECO:0000313" key="9">
    <source>
        <dbReference type="Proteomes" id="UP000192907"/>
    </source>
</evidence>
<protein>
    <submittedName>
        <fullName evidence="8">Response regulator receiver domain-containing protein</fullName>
    </submittedName>
</protein>
<dbReference type="Gene3D" id="3.40.50.2300">
    <property type="match status" value="1"/>
</dbReference>
<evidence type="ECO:0000256" key="6">
    <source>
        <dbReference type="PROSITE-ProRule" id="PRU00169"/>
    </source>
</evidence>
<keyword evidence="9" id="KW-1185">Reference proteome</keyword>
<dbReference type="RefSeq" id="WP_159455531.1">
    <property type="nucleotide sequence ID" value="NZ_FWZT01000018.1"/>
</dbReference>
<keyword evidence="1 6" id="KW-0597">Phosphoprotein</keyword>
<sequence>MTITVIDDDENILELYSDYLETLGYQDVKLYQDSKPFQAQSFVDDVVKESSVILCDIRMPDVDGKEIMDRVIESRKTLGKYVLFIFISGIPKDYYPCTSDGWGALVKADDMIGKPITLDEMKQVLELHGIFPMNGIVADFDEDAG</sequence>
<keyword evidence="3" id="KW-0805">Transcription regulation</keyword>
<gene>
    <name evidence="8" type="ORF">SAMN06296036_11837</name>
</gene>
<dbReference type="InterPro" id="IPR011006">
    <property type="entry name" value="CheY-like_superfamily"/>
</dbReference>
<name>A0A1Y6CIC6_9BACT</name>
<dbReference type="GO" id="GO:0000156">
    <property type="term" value="F:phosphorelay response regulator activity"/>
    <property type="evidence" value="ECO:0007669"/>
    <property type="project" value="TreeGrafter"/>
</dbReference>
<evidence type="ECO:0000259" key="7">
    <source>
        <dbReference type="PROSITE" id="PS50110"/>
    </source>
</evidence>
<proteinExistence type="predicted"/>
<dbReference type="GO" id="GO:0006355">
    <property type="term" value="P:regulation of DNA-templated transcription"/>
    <property type="evidence" value="ECO:0007669"/>
    <property type="project" value="TreeGrafter"/>
</dbReference>
<dbReference type="SUPFAM" id="SSF52172">
    <property type="entry name" value="CheY-like"/>
    <property type="match status" value="1"/>
</dbReference>
<keyword evidence="4" id="KW-0238">DNA-binding</keyword>
<dbReference type="InterPro" id="IPR039420">
    <property type="entry name" value="WalR-like"/>
</dbReference>
<dbReference type="Pfam" id="PF00072">
    <property type="entry name" value="Response_reg"/>
    <property type="match status" value="1"/>
</dbReference>
<dbReference type="PROSITE" id="PS50110">
    <property type="entry name" value="RESPONSE_REGULATORY"/>
    <property type="match status" value="1"/>
</dbReference>
<dbReference type="GO" id="GO:0000976">
    <property type="term" value="F:transcription cis-regulatory region binding"/>
    <property type="evidence" value="ECO:0007669"/>
    <property type="project" value="TreeGrafter"/>
</dbReference>
<feature type="domain" description="Response regulatory" evidence="7">
    <location>
        <begin position="2"/>
        <end position="129"/>
    </location>
</feature>
<dbReference type="Proteomes" id="UP000192907">
    <property type="component" value="Unassembled WGS sequence"/>
</dbReference>
<evidence type="ECO:0000256" key="2">
    <source>
        <dbReference type="ARBA" id="ARBA00023012"/>
    </source>
</evidence>
<dbReference type="GO" id="GO:0005829">
    <property type="term" value="C:cytosol"/>
    <property type="evidence" value="ECO:0007669"/>
    <property type="project" value="TreeGrafter"/>
</dbReference>
<evidence type="ECO:0000256" key="3">
    <source>
        <dbReference type="ARBA" id="ARBA00023015"/>
    </source>
</evidence>
<dbReference type="AlphaFoldDB" id="A0A1Y6CIC6"/>
<keyword evidence="5" id="KW-0804">Transcription</keyword>
<dbReference type="PANTHER" id="PTHR48111:SF1">
    <property type="entry name" value="TWO-COMPONENT RESPONSE REGULATOR ORR33"/>
    <property type="match status" value="1"/>
</dbReference>
<evidence type="ECO:0000313" key="8">
    <source>
        <dbReference type="EMBL" id="SMF56581.1"/>
    </source>
</evidence>
<dbReference type="EMBL" id="FWZT01000018">
    <property type="protein sequence ID" value="SMF56581.1"/>
    <property type="molecule type" value="Genomic_DNA"/>
</dbReference>
<dbReference type="PANTHER" id="PTHR48111">
    <property type="entry name" value="REGULATOR OF RPOS"/>
    <property type="match status" value="1"/>
</dbReference>
<organism evidence="8 9">
    <name type="scientific">Pseudobacteriovorax antillogorgiicola</name>
    <dbReference type="NCBI Taxonomy" id="1513793"/>
    <lineage>
        <taxon>Bacteria</taxon>
        <taxon>Pseudomonadati</taxon>
        <taxon>Bdellovibrionota</taxon>
        <taxon>Oligoflexia</taxon>
        <taxon>Oligoflexales</taxon>
        <taxon>Pseudobacteriovoracaceae</taxon>
        <taxon>Pseudobacteriovorax</taxon>
    </lineage>
</organism>